<gene>
    <name evidence="6" type="ORF">LNTAR_25250</name>
</gene>
<dbReference type="Gene3D" id="1.10.760.10">
    <property type="entry name" value="Cytochrome c-like domain"/>
    <property type="match status" value="1"/>
</dbReference>
<sequence length="627" mass="70841">MTDTNGDGKMDKSSVFVDGLLLPRMILPLDDRILICETNTLDIYAYRDTNNDGKADEKKVWYKGGPKQGNLEHQASGLIWNLDNWIYLTKGTKRFKIVDGKVITDDRGNVSTQWGLACDDDGHFATGHSGREESFQYFQTPTKYTRAEFPNELEEDFNTVWPIDNIPDAQGGRARMREDNTLNHMTAACGHGVYRGELMPEFYGNYLICEPVGRLVRMAKVDKSGGYRQLSNPYPKSEFIRSTDANFRPVNLKTGPDGALYIVDMYRGIIQEGNWTSKRSYLRGVIDEYGLAKNKKMGRIYRLVPKGYSKKFEHPKFLEMSSKELIPYLGHQNGSVRTTVRKLIVLRNEKSLHTALRSALNQSKNTQEQIEILWALDGLGAIGPGFMLKFLNNKADARLALHGLQAADSYLANADKGTLNAFNKILENETRPEILAQAYWSMMSYGPKKIAENFVKEFEKIHAQDPVLKLHIAQKAKNDEAQRKHQVFLDALKGKGPIFEKAMQAGEKHYKALCFACHGQDGAGVQMTGTDMMLAPALKGSKRVLGSHDKLARIVLHGLTGPIDGKTYPGAMEALKSHDNKYLADVLTYIRNSWGNSARMLTENDVRQVRKKYRKRKAPWTIEELEK</sequence>
<dbReference type="EMBL" id="ABCK01000029">
    <property type="protein sequence ID" value="EDM25437.1"/>
    <property type="molecule type" value="Genomic_DNA"/>
</dbReference>
<accession>A6DS92</accession>
<dbReference type="InterPro" id="IPR011041">
    <property type="entry name" value="Quinoprot_gluc/sorb_DH_b-prop"/>
</dbReference>
<dbReference type="InterPro" id="IPR036909">
    <property type="entry name" value="Cyt_c-like_dom_sf"/>
</dbReference>
<reference evidence="6 7" key="1">
    <citation type="journal article" date="2010" name="J. Bacteriol.">
        <title>Genome sequence of Lentisphaera araneosa HTCC2155T, the type species of the order Lentisphaerales in the phylum Lentisphaerae.</title>
        <authorList>
            <person name="Thrash J.C."/>
            <person name="Cho J.C."/>
            <person name="Vergin K.L."/>
            <person name="Morris R.M."/>
            <person name="Giovannoni S.J."/>
        </authorList>
    </citation>
    <scope>NUCLEOTIDE SEQUENCE [LARGE SCALE GENOMIC DNA]</scope>
    <source>
        <strain evidence="6 7">HTCC2155</strain>
    </source>
</reference>
<keyword evidence="2 4" id="KW-0479">Metal-binding</keyword>
<dbReference type="SUPFAM" id="SSF50952">
    <property type="entry name" value="Soluble quinoprotein glucose dehydrogenase"/>
    <property type="match status" value="1"/>
</dbReference>
<organism evidence="6 7">
    <name type="scientific">Lentisphaera araneosa HTCC2155</name>
    <dbReference type="NCBI Taxonomy" id="313628"/>
    <lineage>
        <taxon>Bacteria</taxon>
        <taxon>Pseudomonadati</taxon>
        <taxon>Lentisphaerota</taxon>
        <taxon>Lentisphaeria</taxon>
        <taxon>Lentisphaerales</taxon>
        <taxon>Lentisphaeraceae</taxon>
        <taxon>Lentisphaera</taxon>
    </lineage>
</organism>
<protein>
    <recommendedName>
        <fullName evidence="5">Cytochrome c domain-containing protein</fullName>
    </recommendedName>
</protein>
<dbReference type="InterPro" id="IPR011042">
    <property type="entry name" value="6-blade_b-propeller_TolB-like"/>
</dbReference>
<dbReference type="PANTHER" id="PTHR33546:SF1">
    <property type="entry name" value="LARGE, MULTIFUNCTIONAL SECRETED PROTEIN"/>
    <property type="match status" value="1"/>
</dbReference>
<proteinExistence type="predicted"/>
<comment type="caution">
    <text evidence="6">The sequence shown here is derived from an EMBL/GenBank/DDBJ whole genome shotgun (WGS) entry which is preliminary data.</text>
</comment>
<dbReference type="InterPro" id="IPR009056">
    <property type="entry name" value="Cyt_c-like_dom"/>
</dbReference>
<dbReference type="eggNOG" id="COG2010">
    <property type="taxonomic scope" value="Bacteria"/>
</dbReference>
<dbReference type="PANTHER" id="PTHR33546">
    <property type="entry name" value="LARGE, MULTIFUNCTIONAL SECRETED PROTEIN-RELATED"/>
    <property type="match status" value="1"/>
</dbReference>
<dbReference type="AlphaFoldDB" id="A6DS92"/>
<evidence type="ECO:0000313" key="6">
    <source>
        <dbReference type="EMBL" id="EDM25437.1"/>
    </source>
</evidence>
<evidence type="ECO:0000256" key="1">
    <source>
        <dbReference type="ARBA" id="ARBA00022617"/>
    </source>
</evidence>
<dbReference type="Proteomes" id="UP000004947">
    <property type="component" value="Unassembled WGS sequence"/>
</dbReference>
<name>A6DS92_9BACT</name>
<evidence type="ECO:0000256" key="4">
    <source>
        <dbReference type="PROSITE-ProRule" id="PRU00433"/>
    </source>
</evidence>
<dbReference type="eggNOG" id="COG1413">
    <property type="taxonomic scope" value="Bacteria"/>
</dbReference>
<keyword evidence="7" id="KW-1185">Reference proteome</keyword>
<dbReference type="GO" id="GO:0009055">
    <property type="term" value="F:electron transfer activity"/>
    <property type="evidence" value="ECO:0007669"/>
    <property type="project" value="InterPro"/>
</dbReference>
<keyword evidence="1 4" id="KW-0349">Heme</keyword>
<keyword evidence="3 4" id="KW-0408">Iron</keyword>
<dbReference type="RefSeq" id="WP_007280707.1">
    <property type="nucleotide sequence ID" value="NZ_ABCK01000029.1"/>
</dbReference>
<dbReference type="Gene3D" id="2.120.10.30">
    <property type="entry name" value="TolB, C-terminal domain"/>
    <property type="match status" value="1"/>
</dbReference>
<dbReference type="Pfam" id="PF13442">
    <property type="entry name" value="Cytochrome_CBB3"/>
    <property type="match status" value="1"/>
</dbReference>
<dbReference type="Pfam" id="PF23500">
    <property type="entry name" value="DUF7133"/>
    <property type="match status" value="1"/>
</dbReference>
<dbReference type="STRING" id="313628.LNTAR_25250"/>
<evidence type="ECO:0000313" key="7">
    <source>
        <dbReference type="Proteomes" id="UP000004947"/>
    </source>
</evidence>
<dbReference type="PROSITE" id="PS51007">
    <property type="entry name" value="CYTC"/>
    <property type="match status" value="1"/>
</dbReference>
<dbReference type="GO" id="GO:0020037">
    <property type="term" value="F:heme binding"/>
    <property type="evidence" value="ECO:0007669"/>
    <property type="project" value="InterPro"/>
</dbReference>
<evidence type="ECO:0000259" key="5">
    <source>
        <dbReference type="PROSITE" id="PS51007"/>
    </source>
</evidence>
<dbReference type="GO" id="GO:0046872">
    <property type="term" value="F:metal ion binding"/>
    <property type="evidence" value="ECO:0007669"/>
    <property type="project" value="UniProtKB-KW"/>
</dbReference>
<dbReference type="InterPro" id="IPR055557">
    <property type="entry name" value="DUF7133"/>
</dbReference>
<evidence type="ECO:0000256" key="2">
    <source>
        <dbReference type="ARBA" id="ARBA00022723"/>
    </source>
</evidence>
<evidence type="ECO:0000256" key="3">
    <source>
        <dbReference type="ARBA" id="ARBA00023004"/>
    </source>
</evidence>
<dbReference type="SUPFAM" id="SSF46626">
    <property type="entry name" value="Cytochrome c"/>
    <property type="match status" value="1"/>
</dbReference>
<feature type="domain" description="Cytochrome c" evidence="5">
    <location>
        <begin position="501"/>
        <end position="594"/>
    </location>
</feature>